<gene>
    <name evidence="15" type="ORF">J5N97_023731</name>
</gene>
<name>A0A9D5H846_9LILI</name>
<keyword evidence="3" id="KW-1003">Cell membrane</keyword>
<reference evidence="15" key="2">
    <citation type="journal article" date="2022" name="Hortic Res">
        <title>The genome of Dioscorea zingiberensis sheds light on the biosynthesis, origin and evolution of the medicinally important diosgenin saponins.</title>
        <authorList>
            <person name="Li Y."/>
            <person name="Tan C."/>
            <person name="Li Z."/>
            <person name="Guo J."/>
            <person name="Li S."/>
            <person name="Chen X."/>
            <person name="Wang C."/>
            <person name="Dai X."/>
            <person name="Yang H."/>
            <person name="Song W."/>
            <person name="Hou L."/>
            <person name="Xu J."/>
            <person name="Tong Z."/>
            <person name="Xu A."/>
            <person name="Yuan X."/>
            <person name="Wang W."/>
            <person name="Yang Q."/>
            <person name="Chen L."/>
            <person name="Sun Z."/>
            <person name="Wang K."/>
            <person name="Pan B."/>
            <person name="Chen J."/>
            <person name="Bao Y."/>
            <person name="Liu F."/>
            <person name="Qi X."/>
            <person name="Gang D.R."/>
            <person name="Wen J."/>
            <person name="Li J."/>
        </authorList>
    </citation>
    <scope>NUCLEOTIDE SEQUENCE</scope>
    <source>
        <strain evidence="15">Dzin_1.0</strain>
    </source>
</reference>
<evidence type="ECO:0000313" key="15">
    <source>
        <dbReference type="EMBL" id="KAJ0966814.1"/>
    </source>
</evidence>
<evidence type="ECO:0000256" key="5">
    <source>
        <dbReference type="ARBA" id="ARBA00022692"/>
    </source>
</evidence>
<comment type="subcellular location">
    <subcellularLocation>
        <location evidence="1">Cell membrane</location>
        <topology evidence="1">Single-pass type I membrane protein</topology>
    </subcellularLocation>
</comment>
<evidence type="ECO:0000256" key="12">
    <source>
        <dbReference type="SAM" id="Phobius"/>
    </source>
</evidence>
<evidence type="ECO:0000256" key="13">
    <source>
        <dbReference type="SAM" id="SignalP"/>
    </source>
</evidence>
<dbReference type="OrthoDB" id="785701at2759"/>
<keyword evidence="10" id="KW-0675">Receptor</keyword>
<dbReference type="AlphaFoldDB" id="A0A9D5H846"/>
<dbReference type="Pfam" id="PF08263">
    <property type="entry name" value="LRRNT_2"/>
    <property type="match status" value="1"/>
</dbReference>
<dbReference type="EMBL" id="JAGGNH010000007">
    <property type="protein sequence ID" value="KAJ0966814.1"/>
    <property type="molecule type" value="Genomic_DNA"/>
</dbReference>
<feature type="signal peptide" evidence="13">
    <location>
        <begin position="1"/>
        <end position="25"/>
    </location>
</feature>
<keyword evidence="16" id="KW-1185">Reference proteome</keyword>
<evidence type="ECO:0000256" key="4">
    <source>
        <dbReference type="ARBA" id="ARBA00022614"/>
    </source>
</evidence>
<reference evidence="15" key="1">
    <citation type="submission" date="2021-03" db="EMBL/GenBank/DDBJ databases">
        <authorList>
            <person name="Li Z."/>
            <person name="Yang C."/>
        </authorList>
    </citation>
    <scope>NUCLEOTIDE SEQUENCE</scope>
    <source>
        <strain evidence="15">Dzin_1.0</strain>
        <tissue evidence="15">Leaf</tissue>
    </source>
</reference>
<dbReference type="PANTHER" id="PTHR48052">
    <property type="entry name" value="UNNAMED PRODUCT"/>
    <property type="match status" value="1"/>
</dbReference>
<comment type="similarity">
    <text evidence="2">Belongs to the RLP family.</text>
</comment>
<dbReference type="GO" id="GO:0005886">
    <property type="term" value="C:plasma membrane"/>
    <property type="evidence" value="ECO:0007669"/>
    <property type="project" value="UniProtKB-SubCell"/>
</dbReference>
<dbReference type="InterPro" id="IPR001611">
    <property type="entry name" value="Leu-rich_rpt"/>
</dbReference>
<keyword evidence="11" id="KW-0325">Glycoprotein</keyword>
<evidence type="ECO:0000256" key="3">
    <source>
        <dbReference type="ARBA" id="ARBA00022475"/>
    </source>
</evidence>
<evidence type="ECO:0000259" key="14">
    <source>
        <dbReference type="Pfam" id="PF08263"/>
    </source>
</evidence>
<feature type="chain" id="PRO_5038735658" description="Leucine-rich repeat-containing N-terminal plant-type domain-containing protein" evidence="13">
    <location>
        <begin position="26"/>
        <end position="614"/>
    </location>
</feature>
<keyword evidence="6 13" id="KW-0732">Signal</keyword>
<accession>A0A9D5H846</accession>
<evidence type="ECO:0000256" key="6">
    <source>
        <dbReference type="ARBA" id="ARBA00022729"/>
    </source>
</evidence>
<dbReference type="FunFam" id="3.80.10.10:FF:000383">
    <property type="entry name" value="Leucine-rich repeat receptor protein kinase EMS1"/>
    <property type="match status" value="1"/>
</dbReference>
<dbReference type="SUPFAM" id="SSF52058">
    <property type="entry name" value="L domain-like"/>
    <property type="match status" value="2"/>
</dbReference>
<evidence type="ECO:0000256" key="8">
    <source>
        <dbReference type="ARBA" id="ARBA00022989"/>
    </source>
</evidence>
<evidence type="ECO:0000256" key="10">
    <source>
        <dbReference type="ARBA" id="ARBA00023170"/>
    </source>
</evidence>
<keyword evidence="7" id="KW-0677">Repeat</keyword>
<evidence type="ECO:0000256" key="1">
    <source>
        <dbReference type="ARBA" id="ARBA00004251"/>
    </source>
</evidence>
<comment type="caution">
    <text evidence="15">The sequence shown here is derived from an EMBL/GenBank/DDBJ whole genome shotgun (WGS) entry which is preliminary data.</text>
</comment>
<proteinExistence type="inferred from homology"/>
<organism evidence="15 16">
    <name type="scientific">Dioscorea zingiberensis</name>
    <dbReference type="NCBI Taxonomy" id="325984"/>
    <lineage>
        <taxon>Eukaryota</taxon>
        <taxon>Viridiplantae</taxon>
        <taxon>Streptophyta</taxon>
        <taxon>Embryophyta</taxon>
        <taxon>Tracheophyta</taxon>
        <taxon>Spermatophyta</taxon>
        <taxon>Magnoliopsida</taxon>
        <taxon>Liliopsida</taxon>
        <taxon>Dioscoreales</taxon>
        <taxon>Dioscoreaceae</taxon>
        <taxon>Dioscorea</taxon>
    </lineage>
</organism>
<dbReference type="InterPro" id="IPR032675">
    <property type="entry name" value="LRR_dom_sf"/>
</dbReference>
<sequence length="614" mass="67788">MEARNIRYSFILFFIHLHCLCPTFSFHYSQSHGFNSHNLSCNSNDLKSLITFTEGLDDSMVLQWPLEGVHNSSSCCNWEGITCNTSSSGLKNIVGLNLSMKGLRGELLIDLQGFDQLKYLNLSFNSFTSTIPLNLFLLPSLEVIDLRNNLFSGELPTKLGALSTATHIDLSFNLITGAIPNVFRGLSKLRRFIVQSNNLVGCLPSSLSLCSSLQFLDLNNNSLGGRLSSINFRRLVLIEDINLSSNKLHGIIPESLSSCRSLKTLQLAKNYLYGNVPASFRHLQALAYVSLSGNNLSNLSNTLQTFQECQNLKVLILTNNFNGETMDSNGVLLGFKRLKVVVIASSALSGHIPSWLSSSKELRLIDLSWNQLSGTLPLWLGTEMEYLFYLDLSNNSINGEIPETFAKFKSLTSITYLNESDDTSYIFPLITKRNGTVKEYNKYMSLPPLISLSNNLLNGLIPRELGKLKMLHVLDLSYNKFSGPIPDELSGMKSLEKMDLSHNDLSGGLPSSLVELTFLSSFSVAYNHLEGMIPSGGQFFSFPSSSFEGNIGLCGEFVFPCNNLTGHVSHEPLSNESGVGGDDDDDDDSLIGLPFFLGIIFGLFLSVLILTFQK</sequence>
<evidence type="ECO:0000256" key="9">
    <source>
        <dbReference type="ARBA" id="ARBA00023136"/>
    </source>
</evidence>
<dbReference type="Pfam" id="PF13855">
    <property type="entry name" value="LRR_8"/>
    <property type="match status" value="1"/>
</dbReference>
<dbReference type="FunFam" id="3.80.10.10:FF:000213">
    <property type="entry name" value="Tyrosine-sulfated glycopeptide receptor 1"/>
    <property type="match status" value="1"/>
</dbReference>
<dbReference type="Pfam" id="PF00560">
    <property type="entry name" value="LRR_1"/>
    <property type="match status" value="7"/>
</dbReference>
<evidence type="ECO:0000256" key="2">
    <source>
        <dbReference type="ARBA" id="ARBA00009592"/>
    </source>
</evidence>
<feature type="transmembrane region" description="Helical" evidence="12">
    <location>
        <begin position="591"/>
        <end position="612"/>
    </location>
</feature>
<dbReference type="Proteomes" id="UP001085076">
    <property type="component" value="Miscellaneous, Linkage group lg07"/>
</dbReference>
<evidence type="ECO:0000256" key="11">
    <source>
        <dbReference type="ARBA" id="ARBA00023180"/>
    </source>
</evidence>
<keyword evidence="5 12" id="KW-0812">Transmembrane</keyword>
<keyword evidence="8 12" id="KW-1133">Transmembrane helix</keyword>
<feature type="domain" description="Leucine-rich repeat-containing N-terminal plant-type" evidence="14">
    <location>
        <begin position="43"/>
        <end position="84"/>
    </location>
</feature>
<evidence type="ECO:0000256" key="7">
    <source>
        <dbReference type="ARBA" id="ARBA00022737"/>
    </source>
</evidence>
<dbReference type="Gene3D" id="3.80.10.10">
    <property type="entry name" value="Ribonuclease Inhibitor"/>
    <property type="match status" value="3"/>
</dbReference>
<dbReference type="PANTHER" id="PTHR48052:SF81">
    <property type="entry name" value="LEUCINE-RICH REPEAT-CONTAINING N-TERMINAL PLANT-TYPE DOMAIN-CONTAINING PROTEIN"/>
    <property type="match status" value="1"/>
</dbReference>
<evidence type="ECO:0000313" key="16">
    <source>
        <dbReference type="Proteomes" id="UP001085076"/>
    </source>
</evidence>
<keyword evidence="4" id="KW-0433">Leucine-rich repeat</keyword>
<protein>
    <recommendedName>
        <fullName evidence="14">Leucine-rich repeat-containing N-terminal plant-type domain-containing protein</fullName>
    </recommendedName>
</protein>
<keyword evidence="9 12" id="KW-0472">Membrane</keyword>
<dbReference type="InterPro" id="IPR013210">
    <property type="entry name" value="LRR_N_plant-typ"/>
</dbReference>